<comment type="catalytic activity">
    <reaction evidence="1 8">
        <text>[protein]-peptidylproline (omega=180) = [protein]-peptidylproline (omega=0)</text>
        <dbReference type="Rhea" id="RHEA:16237"/>
        <dbReference type="Rhea" id="RHEA-COMP:10747"/>
        <dbReference type="Rhea" id="RHEA-COMP:10748"/>
        <dbReference type="ChEBI" id="CHEBI:83833"/>
        <dbReference type="ChEBI" id="CHEBI:83834"/>
        <dbReference type="EC" id="5.2.1.8"/>
    </reaction>
</comment>
<feature type="chain" id="PRO_5006524029" description="Peptidyl-prolyl cis-trans isomerase" evidence="8">
    <location>
        <begin position="18"/>
        <end position="176"/>
    </location>
</feature>
<dbReference type="eggNOG" id="COG0652">
    <property type="taxonomic scope" value="Bacteria"/>
</dbReference>
<dbReference type="FunFam" id="2.40.100.10:FF:000003">
    <property type="entry name" value="Peptidylprolyl isomerase domain and WD repeat-containing 1"/>
    <property type="match status" value="1"/>
</dbReference>
<evidence type="ECO:0000256" key="6">
    <source>
        <dbReference type="ARBA" id="ARBA00023110"/>
    </source>
</evidence>
<reference evidence="11" key="2">
    <citation type="submission" date="2011-01" db="EMBL/GenBank/DDBJ databases">
        <title>The complete genome of Nitratifractor salsuginis DSM 16511.</title>
        <authorList>
            <consortium name="US DOE Joint Genome Institute (JGI-PGF)"/>
            <person name="Lucas S."/>
            <person name="Copeland A."/>
            <person name="Lapidus A."/>
            <person name="Bruce D."/>
            <person name="Goodwin L."/>
            <person name="Pitluck S."/>
            <person name="Kyrpides N."/>
            <person name="Mavromatis K."/>
            <person name="Ivanova N."/>
            <person name="Mikhailova N."/>
            <person name="Zeytun A."/>
            <person name="Detter J.C."/>
            <person name="Tapia R."/>
            <person name="Han C."/>
            <person name="Land M."/>
            <person name="Hauser L."/>
            <person name="Markowitz V."/>
            <person name="Cheng J.-F."/>
            <person name="Hugenholtz P."/>
            <person name="Woyke T."/>
            <person name="Wu D."/>
            <person name="Tindall B."/>
            <person name="Schuetze A."/>
            <person name="Brambilla E."/>
            <person name="Klenk H.-P."/>
            <person name="Eisen J.A."/>
        </authorList>
    </citation>
    <scope>NUCLEOTIDE SEQUENCE [LARGE SCALE GENOMIC DNA]</scope>
    <source>
        <strain evidence="11">DSM 16511 / JCM 12458 / E9I37-1</strain>
    </source>
</reference>
<evidence type="ECO:0000256" key="3">
    <source>
        <dbReference type="ARBA" id="ARBA00007365"/>
    </source>
</evidence>
<dbReference type="SUPFAM" id="SSF50891">
    <property type="entry name" value="Cyclophilin-like"/>
    <property type="match status" value="1"/>
</dbReference>
<keyword evidence="4" id="KW-0853">WD repeat</keyword>
<feature type="signal peptide" evidence="8">
    <location>
        <begin position="1"/>
        <end position="17"/>
    </location>
</feature>
<dbReference type="EMBL" id="CP002452">
    <property type="protein sequence ID" value="ADV45659.1"/>
    <property type="molecule type" value="Genomic_DNA"/>
</dbReference>
<sequence length="176" mass="19083">MMRKIFLALLVMGGALIAGQKAPIVVLHTNRGDITLKLFPKAAPLAVKNFVGLAKKGYYDGTIFHRVIKGFMIQGGDPTGTGRGGTSIWGKEFKNEYAPNLVFDRPYLLAMANRGPNTNGSQFFITVAPAPWLNGGYTIFGKVIKGQKVVDAIDRVPTGPGDRPLKEQKILKAIVK</sequence>
<dbReference type="KEGG" id="nsa:Nitsa_0389"/>
<evidence type="ECO:0000256" key="8">
    <source>
        <dbReference type="RuleBase" id="RU363019"/>
    </source>
</evidence>
<dbReference type="InterPro" id="IPR024936">
    <property type="entry name" value="Cyclophilin-type_PPIase"/>
</dbReference>
<evidence type="ECO:0000256" key="7">
    <source>
        <dbReference type="ARBA" id="ARBA00023235"/>
    </source>
</evidence>
<keyword evidence="5" id="KW-0677">Repeat</keyword>
<dbReference type="InterPro" id="IPR044666">
    <property type="entry name" value="Cyclophilin_A-like"/>
</dbReference>
<organism evidence="10 11">
    <name type="scientific">Nitratifractor salsuginis (strain DSM 16511 / JCM 12458 / E9I37-1)</name>
    <dbReference type="NCBI Taxonomy" id="749222"/>
    <lineage>
        <taxon>Bacteria</taxon>
        <taxon>Pseudomonadati</taxon>
        <taxon>Campylobacterota</taxon>
        <taxon>Epsilonproteobacteria</taxon>
        <taxon>Campylobacterales</taxon>
        <taxon>Sulfurovaceae</taxon>
        <taxon>Nitratifractor</taxon>
    </lineage>
</organism>
<evidence type="ECO:0000256" key="1">
    <source>
        <dbReference type="ARBA" id="ARBA00000971"/>
    </source>
</evidence>
<name>E6X070_NITSE</name>
<gene>
    <name evidence="10" type="ordered locus">Nitsa_0389</name>
</gene>
<dbReference type="PROSITE" id="PS50072">
    <property type="entry name" value="CSA_PPIASE_2"/>
    <property type="match status" value="1"/>
</dbReference>
<keyword evidence="8" id="KW-0732">Signal</keyword>
<dbReference type="Gene3D" id="2.40.100.10">
    <property type="entry name" value="Cyclophilin-like"/>
    <property type="match status" value="1"/>
</dbReference>
<keyword evidence="7 8" id="KW-0413">Isomerase</keyword>
<evidence type="ECO:0000256" key="4">
    <source>
        <dbReference type="ARBA" id="ARBA00022574"/>
    </source>
</evidence>
<keyword evidence="11" id="KW-1185">Reference proteome</keyword>
<reference evidence="10 11" key="1">
    <citation type="journal article" date="2011" name="Stand. Genomic Sci.">
        <title>Complete genome sequence of Nitratifractor salsuginis type strain (E9I37-1).</title>
        <authorList>
            <person name="Anderson I."/>
            <person name="Sikorski J."/>
            <person name="Zeytun A."/>
            <person name="Nolan M."/>
            <person name="Lapidus A."/>
            <person name="Lucas S."/>
            <person name="Hammon N."/>
            <person name="Deshpande S."/>
            <person name="Cheng J.F."/>
            <person name="Tapia R."/>
            <person name="Han C."/>
            <person name="Goodwin L."/>
            <person name="Pitluck S."/>
            <person name="Liolios K."/>
            <person name="Pagani I."/>
            <person name="Ivanova N."/>
            <person name="Huntemann M."/>
            <person name="Mavromatis K."/>
            <person name="Ovchinikova G."/>
            <person name="Pati A."/>
            <person name="Chen A."/>
            <person name="Palaniappan K."/>
            <person name="Land M."/>
            <person name="Hauser L."/>
            <person name="Brambilla E.M."/>
            <person name="Ngatchou-Djao O.D."/>
            <person name="Rohde M."/>
            <person name="Tindall B.J."/>
            <person name="Goker M."/>
            <person name="Detter J.C."/>
            <person name="Woyke T."/>
            <person name="Bristow J."/>
            <person name="Eisen J.A."/>
            <person name="Markowitz V."/>
            <person name="Hugenholtz P."/>
            <person name="Klenk H.P."/>
            <person name="Kyrpides N.C."/>
        </authorList>
    </citation>
    <scope>NUCLEOTIDE SEQUENCE [LARGE SCALE GENOMIC DNA]</scope>
    <source>
        <strain evidence="11">DSM 16511 / JCM 12458 / E9I37-1</strain>
    </source>
</reference>
<dbReference type="PANTHER" id="PTHR45625">
    <property type="entry name" value="PEPTIDYL-PROLYL CIS-TRANS ISOMERASE-RELATED"/>
    <property type="match status" value="1"/>
</dbReference>
<keyword evidence="6 8" id="KW-0697">Rotamase</keyword>
<dbReference type="InterPro" id="IPR002130">
    <property type="entry name" value="Cyclophilin-type_PPIase_dom"/>
</dbReference>
<evidence type="ECO:0000259" key="9">
    <source>
        <dbReference type="PROSITE" id="PS50072"/>
    </source>
</evidence>
<proteinExistence type="inferred from homology"/>
<dbReference type="InterPro" id="IPR029000">
    <property type="entry name" value="Cyclophilin-like_dom_sf"/>
</dbReference>
<evidence type="ECO:0000313" key="10">
    <source>
        <dbReference type="EMBL" id="ADV45659.1"/>
    </source>
</evidence>
<protein>
    <recommendedName>
        <fullName evidence="8">Peptidyl-prolyl cis-trans isomerase</fullName>
        <shortName evidence="8">PPIase</shortName>
        <ecNumber evidence="8">5.2.1.8</ecNumber>
    </recommendedName>
</protein>
<comment type="function">
    <text evidence="2 8">PPIases accelerate the folding of proteins. It catalyzes the cis-trans isomerization of proline imidic peptide bonds in oligopeptides.</text>
</comment>
<dbReference type="PRINTS" id="PR00153">
    <property type="entry name" value="CSAPPISMRASE"/>
</dbReference>
<dbReference type="PIRSF" id="PIRSF001467">
    <property type="entry name" value="Peptidylpro_ismrse"/>
    <property type="match status" value="1"/>
</dbReference>
<feature type="domain" description="PPIase cyclophilin-type" evidence="9">
    <location>
        <begin position="21"/>
        <end position="175"/>
    </location>
</feature>
<dbReference type="Proteomes" id="UP000008633">
    <property type="component" value="Chromosome"/>
</dbReference>
<accession>E6X070</accession>
<evidence type="ECO:0000313" key="11">
    <source>
        <dbReference type="Proteomes" id="UP000008633"/>
    </source>
</evidence>
<dbReference type="PANTHER" id="PTHR45625:SF4">
    <property type="entry name" value="PEPTIDYLPROLYL ISOMERASE DOMAIN AND WD REPEAT-CONTAINING PROTEIN 1"/>
    <property type="match status" value="1"/>
</dbReference>
<dbReference type="GO" id="GO:0006457">
    <property type="term" value="P:protein folding"/>
    <property type="evidence" value="ECO:0007669"/>
    <property type="project" value="InterPro"/>
</dbReference>
<dbReference type="STRING" id="749222.Nitsa_0389"/>
<evidence type="ECO:0000256" key="5">
    <source>
        <dbReference type="ARBA" id="ARBA00022737"/>
    </source>
</evidence>
<dbReference type="InterPro" id="IPR020892">
    <property type="entry name" value="Cyclophilin-type_PPIase_CS"/>
</dbReference>
<dbReference type="EC" id="5.2.1.8" evidence="8"/>
<dbReference type="Pfam" id="PF00160">
    <property type="entry name" value="Pro_isomerase"/>
    <property type="match status" value="1"/>
</dbReference>
<dbReference type="RefSeq" id="WP_013553355.1">
    <property type="nucleotide sequence ID" value="NC_014935.1"/>
</dbReference>
<comment type="similarity">
    <text evidence="3 8">Belongs to the cyclophilin-type PPIase family.</text>
</comment>
<dbReference type="PROSITE" id="PS00170">
    <property type="entry name" value="CSA_PPIASE_1"/>
    <property type="match status" value="1"/>
</dbReference>
<dbReference type="AlphaFoldDB" id="E6X070"/>
<dbReference type="GO" id="GO:0003755">
    <property type="term" value="F:peptidyl-prolyl cis-trans isomerase activity"/>
    <property type="evidence" value="ECO:0007669"/>
    <property type="project" value="UniProtKB-UniRule"/>
</dbReference>
<evidence type="ECO:0000256" key="2">
    <source>
        <dbReference type="ARBA" id="ARBA00002388"/>
    </source>
</evidence>
<dbReference type="HOGENOM" id="CLU_012062_16_3_7"/>